<dbReference type="OrthoDB" id="1334205at2759"/>
<evidence type="ECO:0000313" key="2">
    <source>
        <dbReference type="Proteomes" id="UP000029120"/>
    </source>
</evidence>
<accession>A0A087HC10</accession>
<reference evidence="2" key="1">
    <citation type="journal article" date="2015" name="Nat. Plants">
        <title>Genome expansion of Arabis alpina linked with retrotransposition and reduced symmetric DNA methylation.</title>
        <authorList>
            <person name="Willing E.M."/>
            <person name="Rawat V."/>
            <person name="Mandakova T."/>
            <person name="Maumus F."/>
            <person name="James G.V."/>
            <person name="Nordstroem K.J."/>
            <person name="Becker C."/>
            <person name="Warthmann N."/>
            <person name="Chica C."/>
            <person name="Szarzynska B."/>
            <person name="Zytnicki M."/>
            <person name="Albani M.C."/>
            <person name="Kiefer C."/>
            <person name="Bergonzi S."/>
            <person name="Castaings L."/>
            <person name="Mateos J.L."/>
            <person name="Berns M.C."/>
            <person name="Bujdoso N."/>
            <person name="Piofczyk T."/>
            <person name="de Lorenzo L."/>
            <person name="Barrero-Sicilia C."/>
            <person name="Mateos I."/>
            <person name="Piednoel M."/>
            <person name="Hagmann J."/>
            <person name="Chen-Min-Tao R."/>
            <person name="Iglesias-Fernandez R."/>
            <person name="Schuster S.C."/>
            <person name="Alonso-Blanco C."/>
            <person name="Roudier F."/>
            <person name="Carbonero P."/>
            <person name="Paz-Ares J."/>
            <person name="Davis S.J."/>
            <person name="Pecinka A."/>
            <person name="Quesneville H."/>
            <person name="Colot V."/>
            <person name="Lysak M.A."/>
            <person name="Weigel D."/>
            <person name="Coupland G."/>
            <person name="Schneeberger K."/>
        </authorList>
    </citation>
    <scope>NUCLEOTIDE SEQUENCE [LARGE SCALE GENOMIC DNA]</scope>
    <source>
        <strain evidence="2">cv. Pajares</strain>
    </source>
</reference>
<keyword evidence="2" id="KW-1185">Reference proteome</keyword>
<proteinExistence type="predicted"/>
<sequence>MELSKEPVELNSGDWKLNIVPWIGGRILSMTHVPSGVQWLHSRIDINGYEEYSGTEYRSAGCTEEYNVIERDLEHAREEESLILEGDVGGGLVLRRNIFIPKDNPHVFRIASSIEARSVGAGSGGFSRLVCLRVHPTFSLMHPTESFVSFTSIDGSKHEVWPESGEQLYEGKNLPDGEWMLVDKSLNLRLVNRFDVSQVSKCIVHWDCGTVNMELWSEDRPVSKESPLKIEHEYQVTSFP</sequence>
<dbReference type="AlphaFoldDB" id="A0A087HC10"/>
<protein>
    <submittedName>
        <fullName evidence="1">Uncharacterized protein</fullName>
    </submittedName>
</protein>
<dbReference type="EMBL" id="CM002871">
    <property type="protein sequence ID" value="KFK39662.1"/>
    <property type="molecule type" value="Genomic_DNA"/>
</dbReference>
<gene>
    <name evidence="1" type="ordered locus">AALP_Aa3g273100</name>
</gene>
<dbReference type="eggNOG" id="KOG1066">
    <property type="taxonomic scope" value="Eukaryota"/>
</dbReference>
<dbReference type="Proteomes" id="UP000029120">
    <property type="component" value="Chromosome 3"/>
</dbReference>
<name>A0A087HC10_ARAAL</name>
<dbReference type="OMA" id="IQHEYEV"/>
<evidence type="ECO:0000313" key="1">
    <source>
        <dbReference type="EMBL" id="KFK39662.1"/>
    </source>
</evidence>
<organism evidence="1 2">
    <name type="scientific">Arabis alpina</name>
    <name type="common">Alpine rock-cress</name>
    <dbReference type="NCBI Taxonomy" id="50452"/>
    <lineage>
        <taxon>Eukaryota</taxon>
        <taxon>Viridiplantae</taxon>
        <taxon>Streptophyta</taxon>
        <taxon>Embryophyta</taxon>
        <taxon>Tracheophyta</taxon>
        <taxon>Spermatophyta</taxon>
        <taxon>Magnoliopsida</taxon>
        <taxon>eudicotyledons</taxon>
        <taxon>Gunneridae</taxon>
        <taxon>Pentapetalae</taxon>
        <taxon>rosids</taxon>
        <taxon>malvids</taxon>
        <taxon>Brassicales</taxon>
        <taxon>Brassicaceae</taxon>
        <taxon>Arabideae</taxon>
        <taxon>Arabis</taxon>
    </lineage>
</organism>
<dbReference type="Gramene" id="KFK39662">
    <property type="protein sequence ID" value="KFK39662"/>
    <property type="gene ID" value="AALP_AA3G273100"/>
</dbReference>